<sequence>MIVGGYGIFYAYKENDQQKSSTKAVLLNKDFRQSLGFAIDRTNYAAQLNGKESANTAVRNIFVKPDFFQAVKPDFFQADGKDFGTMVMDQLPAYGDEWSGVNLADSQDGLYNPEKAKAEFAKAKEALQAEGVQFPIYLDIPVNQTSKFL</sequence>
<gene>
    <name evidence="2" type="ORF">DF198_08945</name>
    <name evidence="1" type="ORF">DQL92_09400</name>
</gene>
<evidence type="ECO:0000313" key="2">
    <source>
        <dbReference type="EMBL" id="AZA24101.1"/>
    </source>
</evidence>
<dbReference type="AlphaFoldDB" id="A0A3G6K2F6"/>
<dbReference type="SUPFAM" id="SSF53850">
    <property type="entry name" value="Periplasmic binding protein-like II"/>
    <property type="match status" value="1"/>
</dbReference>
<dbReference type="EMBL" id="CP031021">
    <property type="protein sequence ID" value="AZA18820.1"/>
    <property type="molecule type" value="Genomic_DNA"/>
</dbReference>
<dbReference type="EMBL" id="CP029252">
    <property type="protein sequence ID" value="AZA24101.1"/>
    <property type="molecule type" value="Genomic_DNA"/>
</dbReference>
<name>A0A3G6K2F6_STRTR</name>
<accession>A0A3G6K2F6</accession>
<evidence type="ECO:0000313" key="1">
    <source>
        <dbReference type="EMBL" id="AZA18820.1"/>
    </source>
</evidence>
<protein>
    <submittedName>
        <fullName evidence="2">Peptide ABC transporter substrate-binding protein</fullName>
    </submittedName>
</protein>
<organism evidence="2">
    <name type="scientific">Streptococcus thermophilus</name>
    <dbReference type="NCBI Taxonomy" id="1308"/>
    <lineage>
        <taxon>Bacteria</taxon>
        <taxon>Bacillati</taxon>
        <taxon>Bacillota</taxon>
        <taxon>Bacilli</taxon>
        <taxon>Lactobacillales</taxon>
        <taxon>Streptococcaceae</taxon>
        <taxon>Streptococcus</taxon>
    </lineage>
</organism>
<proteinExistence type="predicted"/>
<reference evidence="2" key="1">
    <citation type="submission" date="2018-05" db="EMBL/GenBank/DDBJ databases">
        <authorList>
            <person name="Somerville V."/>
        </authorList>
    </citation>
    <scope>NUCLEOTIDE SEQUENCE</scope>
    <source>
        <strain evidence="2">NWC_1_1</strain>
        <strain evidence="1">NWC_2_1</strain>
    </source>
</reference>
<dbReference type="Gene3D" id="3.10.105.10">
    <property type="entry name" value="Dipeptide-binding Protein, Domain 3"/>
    <property type="match status" value="1"/>
</dbReference>